<dbReference type="PANTHER" id="PTHR37842">
    <property type="match status" value="1"/>
</dbReference>
<dbReference type="Pfam" id="PF15979">
    <property type="entry name" value="Glyco_hydro_115"/>
    <property type="match status" value="1"/>
</dbReference>
<dbReference type="InterPro" id="IPR041437">
    <property type="entry name" value="GH115_C"/>
</dbReference>
<dbReference type="GO" id="GO:0016787">
    <property type="term" value="F:hydrolase activity"/>
    <property type="evidence" value="ECO:0007669"/>
    <property type="project" value="UniProtKB-KW"/>
</dbReference>
<dbReference type="InterPro" id="IPR031924">
    <property type="entry name" value="GH115"/>
</dbReference>
<accession>F8QA73</accession>
<dbReference type="HOGENOM" id="CLU_004852_0_0_1"/>
<evidence type="ECO:0000313" key="5">
    <source>
        <dbReference type="Proteomes" id="UP000008063"/>
    </source>
</evidence>
<protein>
    <submittedName>
        <fullName evidence="4">Glycoside hydrolase family 115 protein</fullName>
    </submittedName>
</protein>
<feature type="domain" description="Gylcosyl hydrolase 115 C-terminal" evidence="3">
    <location>
        <begin position="824"/>
        <end position="1010"/>
    </location>
</feature>
<dbReference type="Gene3D" id="2.60.120.1620">
    <property type="match status" value="1"/>
</dbReference>
<dbReference type="EMBL" id="GL945487">
    <property type="protein sequence ID" value="EGN94663.1"/>
    <property type="molecule type" value="Genomic_DNA"/>
</dbReference>
<feature type="signal peptide" evidence="2">
    <location>
        <begin position="1"/>
        <end position="20"/>
    </location>
</feature>
<evidence type="ECO:0000259" key="3">
    <source>
        <dbReference type="Pfam" id="PF17829"/>
    </source>
</evidence>
<dbReference type="OMA" id="PAMWNGM"/>
<keyword evidence="1 4" id="KW-0378">Hydrolase</keyword>
<dbReference type="Gene3D" id="3.20.20.520">
    <property type="entry name" value="Glycosyl hydrolase family 115"/>
    <property type="match status" value="1"/>
</dbReference>
<dbReference type="InterPro" id="IPR029018">
    <property type="entry name" value="Hex-like_dom2"/>
</dbReference>
<dbReference type="Proteomes" id="UP000008063">
    <property type="component" value="Unassembled WGS sequence"/>
</dbReference>
<dbReference type="STRING" id="936435.F8QA73"/>
<proteinExistence type="predicted"/>
<dbReference type="OrthoDB" id="4849794at2759"/>
<dbReference type="InParanoid" id="F8QA73"/>
<feature type="chain" id="PRO_5003382578" evidence="2">
    <location>
        <begin position="21"/>
        <end position="1014"/>
    </location>
</feature>
<dbReference type="eggNOG" id="ENOG502QTU7">
    <property type="taxonomic scope" value="Eukaryota"/>
</dbReference>
<keyword evidence="2" id="KW-0732">Signal</keyword>
<sequence length="1014" mass="112447">MLGLQAIVAVAAFFVGGAEAIGQATCVSFQSTSSSFSIVSNGKAAPIYVSPDEWPGVQLAAATFAEDIERVTNILPVVSNVTSSGVQSGSIPIIVGTLGQSSLIAQVINQTNLDVSSIDGQWEAFMTKVVSNPLPGVDSAYVVIGADRRGTIYALYDHSEQFGVSPWYWWADVPTKQNSDIFVSAAGCAHGSPTVKYRGIFFNDEQPALQNWAMEKFSNGTGAYYTGSPFNHMFYNKVFELILRFKGNYLWPAMWSSAFAVDDPTNQYYANMYGVVMGTSHEEPMMRSTPVEWDIFGVGAWDYATNKQNIYDFWMAGAERGKPFENVYTVGMRGLGDLPMTSPSVGDDITLLEQVISDQRQILTDVFNGTNVTTIPQMWCLYKEVLGYYEQGMTVPEDVTLLWTDDNYGNIERLPIASERNRSGGAGVYYHYDYVGDPMDYKWITSSQIAKTYEQMSLAVDREAVRIWILNVGDLKPYEMQTEFFINYGWDASIWTPDNLNTFVSAWAQREFALSTEDTETITQIIANVSMYNSRRKPEMLNGTTYSLANYREAEYMLRDWEIVRNASTAIYDKLPSAMQAAFFELVQHPVEASYTINTMWIYAGLNNLHASQARLSANDYAEKVKELFQQDWDLEVEYHTILDGKWDHMMDQTHIMYYYWQQPMQDTMPYVTYVQPRKQSLTGVMRIVPEQSLGAWPGDNMNDCAQGYSCPNPTMTLDPYVPFQNRYVDVGSGGPVPFTFTVTSNASWLDLSPSSGSISPENPEQRVYISVNDWSQVTGAETAMINFNASAYTEYEIVEDTELLNVPITFIANHTVPPSNFSGFVEGDGVISIEAAHTASNASVAGINWIELPGYGRTLSGITPWPRMGDNGTNFTAGTGPSVAHENRTYDFYNFNTIGQAGNVTITTFVGPSLNANGADRPIAFAIQVDDESPLTEYFIPDSTPGTLPAAWDGMDGFAATNVVPVMTNFTAPPGAHTLKIWMVEPAVVVEKIVIDTGGLMPSYLGPPESMIV</sequence>
<keyword evidence="5" id="KW-1185">Reference proteome</keyword>
<evidence type="ECO:0000256" key="1">
    <source>
        <dbReference type="ARBA" id="ARBA00022801"/>
    </source>
</evidence>
<organism evidence="5">
    <name type="scientific">Serpula lacrymans var. lacrymans (strain S7.3)</name>
    <name type="common">Dry rot fungus</name>
    <dbReference type="NCBI Taxonomy" id="936435"/>
    <lineage>
        <taxon>Eukaryota</taxon>
        <taxon>Fungi</taxon>
        <taxon>Dikarya</taxon>
        <taxon>Basidiomycota</taxon>
        <taxon>Agaricomycotina</taxon>
        <taxon>Agaricomycetes</taxon>
        <taxon>Agaricomycetidae</taxon>
        <taxon>Boletales</taxon>
        <taxon>Coniophorineae</taxon>
        <taxon>Serpulaceae</taxon>
        <taxon>Serpula</taxon>
    </lineage>
</organism>
<dbReference type="PANTHER" id="PTHR37842:SF2">
    <property type="entry name" value="GYLCOSYL HYDROLASE 115 C-TERMINAL DOMAIN-CONTAINING PROTEIN"/>
    <property type="match status" value="1"/>
</dbReference>
<evidence type="ECO:0000256" key="2">
    <source>
        <dbReference type="SAM" id="SignalP"/>
    </source>
</evidence>
<dbReference type="Gene3D" id="1.20.58.2150">
    <property type="match status" value="1"/>
</dbReference>
<evidence type="ECO:0000313" key="4">
    <source>
        <dbReference type="EMBL" id="EGN94663.1"/>
    </source>
</evidence>
<name>F8QA73_SERL3</name>
<gene>
    <name evidence="4" type="ORF">SERLA73DRAFT_77415</name>
</gene>
<dbReference type="Gene3D" id="3.30.379.10">
    <property type="entry name" value="Chitobiase/beta-hexosaminidase domain 2-like"/>
    <property type="match status" value="1"/>
</dbReference>
<reference evidence="5" key="1">
    <citation type="journal article" date="2011" name="Science">
        <title>The plant cell wall-decomposing machinery underlies the functional diversity of forest fungi.</title>
        <authorList>
            <person name="Eastwood D.C."/>
            <person name="Floudas D."/>
            <person name="Binder M."/>
            <person name="Majcherczyk A."/>
            <person name="Schneider P."/>
            <person name="Aerts A."/>
            <person name="Asiegbu F.O."/>
            <person name="Baker S.E."/>
            <person name="Barry K."/>
            <person name="Bendiksby M."/>
            <person name="Blumentritt M."/>
            <person name="Coutinho P.M."/>
            <person name="Cullen D."/>
            <person name="de Vries R.P."/>
            <person name="Gathman A."/>
            <person name="Goodell B."/>
            <person name="Henrissat B."/>
            <person name="Ihrmark K."/>
            <person name="Kauserud H."/>
            <person name="Kohler A."/>
            <person name="LaButti K."/>
            <person name="Lapidus A."/>
            <person name="Lavin J.L."/>
            <person name="Lee Y.-H."/>
            <person name="Lindquist E."/>
            <person name="Lilly W."/>
            <person name="Lucas S."/>
            <person name="Morin E."/>
            <person name="Murat C."/>
            <person name="Oguiza J.A."/>
            <person name="Park J."/>
            <person name="Pisabarro A.G."/>
            <person name="Riley R."/>
            <person name="Rosling A."/>
            <person name="Salamov A."/>
            <person name="Schmidt O."/>
            <person name="Schmutz J."/>
            <person name="Skrede I."/>
            <person name="Stenlid J."/>
            <person name="Wiebenga A."/>
            <person name="Xie X."/>
            <person name="Kuees U."/>
            <person name="Hibbett D.S."/>
            <person name="Hoffmeister D."/>
            <person name="Hoegberg N."/>
            <person name="Martin F."/>
            <person name="Grigoriev I.V."/>
            <person name="Watkinson S.C."/>
        </authorList>
    </citation>
    <scope>NUCLEOTIDE SEQUENCE [LARGE SCALE GENOMIC DNA]</scope>
    <source>
        <strain evidence="5">strain S7.3</strain>
    </source>
</reference>
<dbReference type="AlphaFoldDB" id="F8QA73"/>
<dbReference type="Pfam" id="PF17829">
    <property type="entry name" value="GH115_C"/>
    <property type="match status" value="1"/>
</dbReference>
<dbReference type="InterPro" id="IPR042301">
    <property type="entry name" value="GH115_sf"/>
</dbReference>